<protein>
    <submittedName>
        <fullName evidence="12">Uncharacterized protein</fullName>
    </submittedName>
</protein>
<dbReference type="PROSITE" id="PS50082">
    <property type="entry name" value="WD_REPEATS_2"/>
    <property type="match status" value="1"/>
</dbReference>
<keyword evidence="7" id="KW-0653">Protein transport</keyword>
<gene>
    <name evidence="12" type="ORF">VICG_01946</name>
</gene>
<evidence type="ECO:0000256" key="1">
    <source>
        <dbReference type="ARBA" id="ARBA00004567"/>
    </source>
</evidence>
<dbReference type="GO" id="GO:0051028">
    <property type="term" value="P:mRNA transport"/>
    <property type="evidence" value="ECO:0007669"/>
    <property type="project" value="UniProtKB-KW"/>
</dbReference>
<dbReference type="InterPro" id="IPR037363">
    <property type="entry name" value="Sec13/Seh1_fam"/>
</dbReference>
<dbReference type="Pfam" id="PF00400">
    <property type="entry name" value="WD40"/>
    <property type="match status" value="2"/>
</dbReference>
<dbReference type="InParanoid" id="L2GL13"/>
<keyword evidence="4 11" id="KW-0853">WD repeat</keyword>
<evidence type="ECO:0000256" key="3">
    <source>
        <dbReference type="ARBA" id="ARBA00022448"/>
    </source>
</evidence>
<dbReference type="EMBL" id="JH370152">
    <property type="protein sequence ID" value="ELA40987.1"/>
    <property type="molecule type" value="Genomic_DNA"/>
</dbReference>
<comment type="subcellular location">
    <subcellularLocation>
        <location evidence="1">Nucleus</location>
        <location evidence="1">Nuclear pore complex</location>
    </subcellularLocation>
</comment>
<accession>L2GL13</accession>
<dbReference type="GO" id="GO:0031080">
    <property type="term" value="C:nuclear pore outer ring"/>
    <property type="evidence" value="ECO:0007669"/>
    <property type="project" value="TreeGrafter"/>
</dbReference>
<dbReference type="SUPFAM" id="SSF50978">
    <property type="entry name" value="WD40 repeat-like"/>
    <property type="match status" value="1"/>
</dbReference>
<evidence type="ECO:0000256" key="6">
    <source>
        <dbReference type="ARBA" id="ARBA00022816"/>
    </source>
</evidence>
<keyword evidence="5" id="KW-0677">Repeat</keyword>
<dbReference type="VEuPathDB" id="MicrosporidiaDB:VICG_01946"/>
<evidence type="ECO:0000256" key="7">
    <source>
        <dbReference type="ARBA" id="ARBA00022927"/>
    </source>
</evidence>
<dbReference type="GO" id="GO:0006606">
    <property type="term" value="P:protein import into nucleus"/>
    <property type="evidence" value="ECO:0007669"/>
    <property type="project" value="TreeGrafter"/>
</dbReference>
<dbReference type="STRING" id="993615.L2GL13"/>
<evidence type="ECO:0000256" key="4">
    <source>
        <dbReference type="ARBA" id="ARBA00022574"/>
    </source>
</evidence>
<name>L2GL13_VITCO</name>
<dbReference type="Gene3D" id="2.130.10.10">
    <property type="entry name" value="YVTN repeat-like/Quinoprotein amine dehydrogenase"/>
    <property type="match status" value="1"/>
</dbReference>
<keyword evidence="8" id="KW-0811">Translocation</keyword>
<keyword evidence="9" id="KW-0906">Nuclear pore complex</keyword>
<comment type="similarity">
    <text evidence="2">Belongs to the WD repeat SEC13 family.</text>
</comment>
<dbReference type="SMART" id="SM00320">
    <property type="entry name" value="WD40"/>
    <property type="match status" value="3"/>
</dbReference>
<dbReference type="PANTHER" id="PTHR11024">
    <property type="entry name" value="NUCLEAR PORE COMPLEX PROTEIN SEC13 / SEH1 FAMILY MEMBER"/>
    <property type="match status" value="1"/>
</dbReference>
<evidence type="ECO:0000256" key="2">
    <source>
        <dbReference type="ARBA" id="ARBA00010102"/>
    </source>
</evidence>
<dbReference type="GO" id="GO:0030127">
    <property type="term" value="C:COPII vesicle coat"/>
    <property type="evidence" value="ECO:0007669"/>
    <property type="project" value="TreeGrafter"/>
</dbReference>
<dbReference type="AlphaFoldDB" id="L2GL13"/>
<dbReference type="HOGENOM" id="CLU_032441_0_2_1"/>
<keyword evidence="6" id="KW-0509">mRNA transport</keyword>
<dbReference type="InterPro" id="IPR036322">
    <property type="entry name" value="WD40_repeat_dom_sf"/>
</dbReference>
<reference evidence="13" key="1">
    <citation type="submission" date="2011-05" db="EMBL/GenBank/DDBJ databases">
        <title>The genome sequence of Vittaforma corneae strain ATCC 50505.</title>
        <authorList>
            <consortium name="The Broad Institute Genome Sequencing Platform"/>
            <person name="Cuomo C."/>
            <person name="Didier E."/>
            <person name="Bowers L."/>
            <person name="Young S.K."/>
            <person name="Zeng Q."/>
            <person name="Gargeya S."/>
            <person name="Fitzgerald M."/>
            <person name="Haas B."/>
            <person name="Abouelleil A."/>
            <person name="Alvarado L."/>
            <person name="Arachchi H.M."/>
            <person name="Berlin A."/>
            <person name="Chapman S.B."/>
            <person name="Gearin G."/>
            <person name="Goldberg J."/>
            <person name="Griggs A."/>
            <person name="Gujja S."/>
            <person name="Hansen M."/>
            <person name="Heiman D."/>
            <person name="Howarth C."/>
            <person name="Larimer J."/>
            <person name="Lui A."/>
            <person name="MacDonald P.J.P."/>
            <person name="McCowen C."/>
            <person name="Montmayeur A."/>
            <person name="Murphy C."/>
            <person name="Neiman D."/>
            <person name="Pearson M."/>
            <person name="Priest M."/>
            <person name="Roberts A."/>
            <person name="Saif S."/>
            <person name="Shea T."/>
            <person name="Sisk P."/>
            <person name="Stolte C."/>
            <person name="Sykes S."/>
            <person name="Wortman J."/>
            <person name="Nusbaum C."/>
            <person name="Birren B."/>
        </authorList>
    </citation>
    <scope>NUCLEOTIDE SEQUENCE [LARGE SCALE GENOMIC DNA]</scope>
    <source>
        <strain evidence="13">ATCC 50505</strain>
    </source>
</reference>
<dbReference type="RefSeq" id="XP_007605391.1">
    <property type="nucleotide sequence ID" value="XM_007605329.1"/>
</dbReference>
<evidence type="ECO:0000256" key="11">
    <source>
        <dbReference type="PROSITE-ProRule" id="PRU00221"/>
    </source>
</evidence>
<sequence>MQKQKNLCLPMEQIESKIRSMDSDLSEKFVVTACEDSLVRLFTIKDRNMEFLTELTGHTGVVTKAVFINQGELIASSDFSGKLIVWKLEGHSFVKRSETKVSNGPIYDIAVRYTDSSFTIFCGCDNGILRTVVFDNNFKATVTEQEIHRYGIITVSCNLHFVATGGLDCTAALISKDNIEYLKHHQGAVNSVALAPTDDEKHTILATCSEDGKLAFIFKEDDSIRTQEIKLKEPCYSLDWSKTGFVLTVGYGSEEFKSYIQGENGEYEEVPMKKVEE</sequence>
<dbReference type="OrthoDB" id="364224at2759"/>
<dbReference type="InterPro" id="IPR001680">
    <property type="entry name" value="WD40_rpt"/>
</dbReference>
<dbReference type="Proteomes" id="UP000011082">
    <property type="component" value="Unassembled WGS sequence"/>
</dbReference>
<dbReference type="GO" id="GO:0005198">
    <property type="term" value="F:structural molecule activity"/>
    <property type="evidence" value="ECO:0007669"/>
    <property type="project" value="InterPro"/>
</dbReference>
<evidence type="ECO:0000256" key="5">
    <source>
        <dbReference type="ARBA" id="ARBA00022737"/>
    </source>
</evidence>
<evidence type="ECO:0000256" key="9">
    <source>
        <dbReference type="ARBA" id="ARBA00023132"/>
    </source>
</evidence>
<dbReference type="InterPro" id="IPR015943">
    <property type="entry name" value="WD40/YVTN_repeat-like_dom_sf"/>
</dbReference>
<evidence type="ECO:0000256" key="10">
    <source>
        <dbReference type="ARBA" id="ARBA00023242"/>
    </source>
</evidence>
<feature type="repeat" description="WD" evidence="11">
    <location>
        <begin position="55"/>
        <end position="96"/>
    </location>
</feature>
<organism evidence="12 13">
    <name type="scientific">Vittaforma corneae (strain ATCC 50505)</name>
    <name type="common">Microsporidian parasite</name>
    <name type="synonym">Nosema corneum</name>
    <dbReference type="NCBI Taxonomy" id="993615"/>
    <lineage>
        <taxon>Eukaryota</taxon>
        <taxon>Fungi</taxon>
        <taxon>Fungi incertae sedis</taxon>
        <taxon>Microsporidia</taxon>
        <taxon>Nosematidae</taxon>
        <taxon>Vittaforma</taxon>
    </lineage>
</organism>
<evidence type="ECO:0000313" key="13">
    <source>
        <dbReference type="Proteomes" id="UP000011082"/>
    </source>
</evidence>
<dbReference type="GeneID" id="19882656"/>
<dbReference type="GO" id="GO:0090114">
    <property type="term" value="P:COPII-coated vesicle budding"/>
    <property type="evidence" value="ECO:0007669"/>
    <property type="project" value="TreeGrafter"/>
</dbReference>
<proteinExistence type="inferred from homology"/>
<dbReference type="OMA" id="NEWTQSH"/>
<evidence type="ECO:0000256" key="8">
    <source>
        <dbReference type="ARBA" id="ARBA00023010"/>
    </source>
</evidence>
<dbReference type="PANTHER" id="PTHR11024:SF2">
    <property type="entry name" value="PROTEIN SEC13 HOMOLOG"/>
    <property type="match status" value="1"/>
</dbReference>
<keyword evidence="13" id="KW-1185">Reference proteome</keyword>
<keyword evidence="10" id="KW-0539">Nucleus</keyword>
<keyword evidence="3" id="KW-0813">Transport</keyword>
<evidence type="ECO:0000313" key="12">
    <source>
        <dbReference type="EMBL" id="ELA40987.1"/>
    </source>
</evidence>